<name>A0AAJ0CI50_9HYPO</name>
<evidence type="ECO:0000313" key="2">
    <source>
        <dbReference type="EMBL" id="KAK2593012.1"/>
    </source>
</evidence>
<protein>
    <submittedName>
        <fullName evidence="2">Uncharacterized protein</fullName>
    </submittedName>
</protein>
<comment type="caution">
    <text evidence="2">The sequence shown here is derived from an EMBL/GenBank/DDBJ whole genome shotgun (WGS) entry which is preliminary data.</text>
</comment>
<feature type="transmembrane region" description="Helical" evidence="1">
    <location>
        <begin position="167"/>
        <end position="192"/>
    </location>
</feature>
<dbReference type="EMBL" id="JASWJB010000233">
    <property type="protein sequence ID" value="KAK2593012.1"/>
    <property type="molecule type" value="Genomic_DNA"/>
</dbReference>
<dbReference type="Proteomes" id="UP001251528">
    <property type="component" value="Unassembled WGS sequence"/>
</dbReference>
<gene>
    <name evidence="2" type="ORF">QQS21_009302</name>
</gene>
<feature type="transmembrane region" description="Helical" evidence="1">
    <location>
        <begin position="125"/>
        <end position="147"/>
    </location>
</feature>
<evidence type="ECO:0000313" key="3">
    <source>
        <dbReference type="Proteomes" id="UP001251528"/>
    </source>
</evidence>
<keyword evidence="1" id="KW-1133">Transmembrane helix</keyword>
<sequence>MNSNSAESLPSAWYEVLRSVGLHLLAQIPFVRRRAWGRVERPKPIIRNSFPTTLAHLSVHVLPVLTSIAIIALNFKHLFLGRTIPGPVLNNAVTIAAFQVCAKLHELLIVASLSIIVLSVIREQLISGAGLPLGFLCSGFTFSQLSYFWSEAYWGAVGAQMPRCRKIITALLLLLAGLIATTAGPSSAVLMVPREQEWNAGGSEFYLRGNMSELFPAKLTAFPTTINMECLRPDAFNYAMCPSSGLSFLSVHTSTLQMIKNGANLLPPPNSIFGPFGSQRVNVASLTNSMPRPQLVGSVRGLACQTAVIAPYIPAIAYQQAFKADWDIITGSIPWSSGSKASKAEYKYNRGSTLKTSTKIPVVRAACSTGQNISAAEKTIRFPVLPKYSCWHETTPITFHQLNETPSDRLRITWSPLPSECGLTSTGMIFESPWTDNGVSRLVVGCSVDARWANGTVDGVQGYAQNAAPSTNWGRIAELNTPFRPPDDGSWVPITFDKSWLNALTPVKQLSNSTASNLTTLEYILMNSAITDSLTTAPDFTTGWNNATVGSINGTLYLEWITTVLVADGVSRYGSDKALNTSGPVYDWSLLDYRKRPDFDNRLLDGGSALYPPSESSHTSFYLDIEIQGLAYLARTITDYLAVAVLLIHICLVLCHSAYLIRTGKTSAAWDSIIETFALAHNSRPSDRALCNTSAGIKCMQTYRKLAVVRATEVSMNMDEIDPLDSHAELVFLEDEVSSASPDRRSTQIPVASTWSLSPQRRPSGTELELRRHSGTSISFIPLIPQQDEPVSEGSNVRRRDFAQRGVYETIMPDRLYS</sequence>
<dbReference type="AlphaFoldDB" id="A0AAJ0CI50"/>
<proteinExistence type="predicted"/>
<keyword evidence="3" id="KW-1185">Reference proteome</keyword>
<accession>A0AAJ0CI50</accession>
<organism evidence="2 3">
    <name type="scientific">Conoideocrella luteorostrata</name>
    <dbReference type="NCBI Taxonomy" id="1105319"/>
    <lineage>
        <taxon>Eukaryota</taxon>
        <taxon>Fungi</taxon>
        <taxon>Dikarya</taxon>
        <taxon>Ascomycota</taxon>
        <taxon>Pezizomycotina</taxon>
        <taxon>Sordariomycetes</taxon>
        <taxon>Hypocreomycetidae</taxon>
        <taxon>Hypocreales</taxon>
        <taxon>Clavicipitaceae</taxon>
        <taxon>Conoideocrella</taxon>
    </lineage>
</organism>
<keyword evidence="1" id="KW-0472">Membrane</keyword>
<reference evidence="2" key="1">
    <citation type="submission" date="2023-06" db="EMBL/GenBank/DDBJ databases">
        <title>Conoideocrella luteorostrata (Hypocreales: Clavicipitaceae), a potential biocontrol fungus for elongate hemlock scale in United States Christmas tree production areas.</title>
        <authorList>
            <person name="Barrett H."/>
            <person name="Lovett B."/>
            <person name="Macias A.M."/>
            <person name="Stajich J.E."/>
            <person name="Kasson M.T."/>
        </authorList>
    </citation>
    <scope>NUCLEOTIDE SEQUENCE</scope>
    <source>
        <strain evidence="2">ARSEF 14590</strain>
    </source>
</reference>
<feature type="transmembrane region" description="Helical" evidence="1">
    <location>
        <begin position="52"/>
        <end position="75"/>
    </location>
</feature>
<keyword evidence="1" id="KW-0812">Transmembrane</keyword>
<evidence type="ECO:0000256" key="1">
    <source>
        <dbReference type="SAM" id="Phobius"/>
    </source>
</evidence>
<feature type="transmembrane region" description="Helical" evidence="1">
    <location>
        <begin position="95"/>
        <end position="118"/>
    </location>
</feature>